<evidence type="ECO:0000313" key="2">
    <source>
        <dbReference type="Proteomes" id="UP000502823"/>
    </source>
</evidence>
<keyword evidence="2" id="KW-1185">Reference proteome</keyword>
<accession>A0A6L2PUW4</accession>
<dbReference type="PANTHER" id="PTHR47326:SF1">
    <property type="entry name" value="HTH PSQ-TYPE DOMAIN-CONTAINING PROTEIN"/>
    <property type="match status" value="1"/>
</dbReference>
<dbReference type="Proteomes" id="UP000502823">
    <property type="component" value="Unassembled WGS sequence"/>
</dbReference>
<dbReference type="PANTHER" id="PTHR47326">
    <property type="entry name" value="TRANSPOSABLE ELEMENT TC3 TRANSPOSASE-LIKE PROTEIN"/>
    <property type="match status" value="1"/>
</dbReference>
<dbReference type="InterPro" id="IPR036397">
    <property type="entry name" value="RNaseH_sf"/>
</dbReference>
<dbReference type="Gene3D" id="3.30.420.10">
    <property type="entry name" value="Ribonuclease H-like superfamily/Ribonuclease H"/>
    <property type="match status" value="1"/>
</dbReference>
<protein>
    <submittedName>
        <fullName evidence="1">Uncharacterized protein</fullName>
    </submittedName>
</protein>
<reference evidence="2" key="1">
    <citation type="submission" date="2020-01" db="EMBL/GenBank/DDBJ databases">
        <title>Draft genome sequence of the Termite Coptotermes fromosanus.</title>
        <authorList>
            <person name="Itakura S."/>
            <person name="Yosikawa Y."/>
            <person name="Umezawa K."/>
        </authorList>
    </citation>
    <scope>NUCLEOTIDE SEQUENCE [LARGE SCALE GENOMIC DNA]</scope>
</reference>
<sequence length="126" mass="14428">MTPGVVSTTQSNIYCPVITHNLKRRLLVKYSSGTFRSFWHGRWTDLAAPTQGPPLSPDLTALDFFLWGFVKDRVYVPPLPANVTELRIRITAAVAELTPEMLRRVWEETEYKWDVSRITNGSHIEP</sequence>
<name>A0A6L2PUW4_COPFO</name>
<dbReference type="EMBL" id="BLKM01000588">
    <property type="protein sequence ID" value="GFG35994.1"/>
    <property type="molecule type" value="Genomic_DNA"/>
</dbReference>
<dbReference type="GO" id="GO:0003676">
    <property type="term" value="F:nucleic acid binding"/>
    <property type="evidence" value="ECO:0007669"/>
    <property type="project" value="InterPro"/>
</dbReference>
<dbReference type="AlphaFoldDB" id="A0A6L2PUW4"/>
<proteinExistence type="predicted"/>
<dbReference type="OrthoDB" id="6766291at2759"/>
<organism evidence="1 2">
    <name type="scientific">Coptotermes formosanus</name>
    <name type="common">Formosan subterranean termite</name>
    <dbReference type="NCBI Taxonomy" id="36987"/>
    <lineage>
        <taxon>Eukaryota</taxon>
        <taxon>Metazoa</taxon>
        <taxon>Ecdysozoa</taxon>
        <taxon>Arthropoda</taxon>
        <taxon>Hexapoda</taxon>
        <taxon>Insecta</taxon>
        <taxon>Pterygota</taxon>
        <taxon>Neoptera</taxon>
        <taxon>Polyneoptera</taxon>
        <taxon>Dictyoptera</taxon>
        <taxon>Blattodea</taxon>
        <taxon>Blattoidea</taxon>
        <taxon>Termitoidae</taxon>
        <taxon>Rhinotermitidae</taxon>
        <taxon>Coptotermes</taxon>
    </lineage>
</organism>
<comment type="caution">
    <text evidence="1">The sequence shown here is derived from an EMBL/GenBank/DDBJ whole genome shotgun (WGS) entry which is preliminary data.</text>
</comment>
<evidence type="ECO:0000313" key="1">
    <source>
        <dbReference type="EMBL" id="GFG35994.1"/>
    </source>
</evidence>
<dbReference type="InParanoid" id="A0A6L2PUW4"/>
<gene>
    <name evidence="1" type="ORF">Cfor_03575</name>
</gene>